<gene>
    <name evidence="1" type="ORF">OLEA9_A061044</name>
</gene>
<sequence length="60" mass="6918">LRVAVLRSAEQWRLDLKFDYLLIDFGNRQQKQKLEEGPRQTRGELTGLCHCGEGSDLTVE</sequence>
<reference evidence="1 2" key="1">
    <citation type="submission" date="2019-12" db="EMBL/GenBank/DDBJ databases">
        <authorList>
            <person name="Alioto T."/>
            <person name="Alioto T."/>
            <person name="Gomez Garrido J."/>
        </authorList>
    </citation>
    <scope>NUCLEOTIDE SEQUENCE [LARGE SCALE GENOMIC DNA]</scope>
</reference>
<accession>A0A8S0RAU9</accession>
<name>A0A8S0RAU9_OLEEU</name>
<dbReference type="AlphaFoldDB" id="A0A8S0RAU9"/>
<evidence type="ECO:0000313" key="1">
    <source>
        <dbReference type="EMBL" id="CAA2976413.1"/>
    </source>
</evidence>
<feature type="non-terminal residue" evidence="1">
    <location>
        <position position="1"/>
    </location>
</feature>
<dbReference type="EMBL" id="CACTIH010002426">
    <property type="protein sequence ID" value="CAA2976413.1"/>
    <property type="molecule type" value="Genomic_DNA"/>
</dbReference>
<proteinExistence type="predicted"/>
<comment type="caution">
    <text evidence="1">The sequence shown here is derived from an EMBL/GenBank/DDBJ whole genome shotgun (WGS) entry which is preliminary data.</text>
</comment>
<protein>
    <submittedName>
        <fullName evidence="1">Uncharacterized protein</fullName>
    </submittedName>
</protein>
<organism evidence="1 2">
    <name type="scientific">Olea europaea subsp. europaea</name>
    <dbReference type="NCBI Taxonomy" id="158383"/>
    <lineage>
        <taxon>Eukaryota</taxon>
        <taxon>Viridiplantae</taxon>
        <taxon>Streptophyta</taxon>
        <taxon>Embryophyta</taxon>
        <taxon>Tracheophyta</taxon>
        <taxon>Spermatophyta</taxon>
        <taxon>Magnoliopsida</taxon>
        <taxon>eudicotyledons</taxon>
        <taxon>Gunneridae</taxon>
        <taxon>Pentapetalae</taxon>
        <taxon>asterids</taxon>
        <taxon>lamiids</taxon>
        <taxon>Lamiales</taxon>
        <taxon>Oleaceae</taxon>
        <taxon>Oleeae</taxon>
        <taxon>Olea</taxon>
    </lineage>
</organism>
<evidence type="ECO:0000313" key="2">
    <source>
        <dbReference type="Proteomes" id="UP000594638"/>
    </source>
</evidence>
<dbReference type="Proteomes" id="UP000594638">
    <property type="component" value="Unassembled WGS sequence"/>
</dbReference>
<keyword evidence="2" id="KW-1185">Reference proteome</keyword>